<comment type="similarity">
    <text evidence="1 2">Belongs to the small heat shock protein (HSP20) family.</text>
</comment>
<protein>
    <submittedName>
        <fullName evidence="4">Heat shock protein Hsp20</fullName>
    </submittedName>
</protein>
<accession>A0A2M8WMC1</accession>
<evidence type="ECO:0000256" key="2">
    <source>
        <dbReference type="RuleBase" id="RU003616"/>
    </source>
</evidence>
<sequence>MQTNLPPAPSKRSEPQPFFEQLQQEMEQLFDRFRGYPPIAGALPRLGVLDSLRPAIDMAETDDAVEVTAEIPGAKADDLDVSLNGDTLVIKGEKSDERNENDKNYHLVERSYGSFRRQIPLGFTPAQDAVEGHFVDGILRVSIAKPAEVKTANRKIEINTK</sequence>
<dbReference type="PANTHER" id="PTHR11527">
    <property type="entry name" value="HEAT-SHOCK PROTEIN 20 FAMILY MEMBER"/>
    <property type="match status" value="1"/>
</dbReference>
<keyword evidence="5" id="KW-1185">Reference proteome</keyword>
<dbReference type="Proteomes" id="UP000228531">
    <property type="component" value="Unassembled WGS sequence"/>
</dbReference>
<dbReference type="SUPFAM" id="SSF49764">
    <property type="entry name" value="HSP20-like chaperones"/>
    <property type="match status" value="1"/>
</dbReference>
<name>A0A2M8WMC1_9RHOB</name>
<dbReference type="EMBL" id="PGTY01000001">
    <property type="protein sequence ID" value="PJI92087.1"/>
    <property type="molecule type" value="Genomic_DNA"/>
</dbReference>
<dbReference type="RefSeq" id="WP_133122511.1">
    <property type="nucleotide sequence ID" value="NZ_PGTY01000001.1"/>
</dbReference>
<dbReference type="OrthoDB" id="9808910at2"/>
<evidence type="ECO:0000256" key="1">
    <source>
        <dbReference type="PROSITE-ProRule" id="PRU00285"/>
    </source>
</evidence>
<organism evidence="4 5">
    <name type="scientific">Yoonia maricola</name>
    <dbReference type="NCBI Taxonomy" id="420999"/>
    <lineage>
        <taxon>Bacteria</taxon>
        <taxon>Pseudomonadati</taxon>
        <taxon>Pseudomonadota</taxon>
        <taxon>Alphaproteobacteria</taxon>
        <taxon>Rhodobacterales</taxon>
        <taxon>Paracoccaceae</taxon>
        <taxon>Yoonia</taxon>
    </lineage>
</organism>
<dbReference type="Gene3D" id="2.60.40.790">
    <property type="match status" value="1"/>
</dbReference>
<dbReference type="PROSITE" id="PS01031">
    <property type="entry name" value="SHSP"/>
    <property type="match status" value="1"/>
</dbReference>
<dbReference type="AlphaFoldDB" id="A0A2M8WMC1"/>
<evidence type="ECO:0000313" key="5">
    <source>
        <dbReference type="Proteomes" id="UP000228531"/>
    </source>
</evidence>
<gene>
    <name evidence="4" type="ORF">BC777_0931</name>
</gene>
<dbReference type="CDD" id="cd06464">
    <property type="entry name" value="ACD_sHsps-like"/>
    <property type="match status" value="1"/>
</dbReference>
<feature type="domain" description="SHSP" evidence="3">
    <location>
        <begin position="47"/>
        <end position="161"/>
    </location>
</feature>
<keyword evidence="4" id="KW-0346">Stress response</keyword>
<reference evidence="4 5" key="1">
    <citation type="submission" date="2017-11" db="EMBL/GenBank/DDBJ databases">
        <title>Genomic Encyclopedia of Archaeal and Bacterial Type Strains, Phase II (KMG-II): From Individual Species to Whole Genera.</title>
        <authorList>
            <person name="Goeker M."/>
        </authorList>
    </citation>
    <scope>NUCLEOTIDE SEQUENCE [LARGE SCALE GENOMIC DNA]</scope>
    <source>
        <strain evidence="4 5">DSM 29128</strain>
    </source>
</reference>
<evidence type="ECO:0000313" key="4">
    <source>
        <dbReference type="EMBL" id="PJI92087.1"/>
    </source>
</evidence>
<evidence type="ECO:0000259" key="3">
    <source>
        <dbReference type="PROSITE" id="PS01031"/>
    </source>
</evidence>
<proteinExistence type="inferred from homology"/>
<dbReference type="InterPro" id="IPR002068">
    <property type="entry name" value="A-crystallin/Hsp20_dom"/>
</dbReference>
<dbReference type="InterPro" id="IPR008978">
    <property type="entry name" value="HSP20-like_chaperone"/>
</dbReference>
<dbReference type="InterPro" id="IPR031107">
    <property type="entry name" value="Small_HSP"/>
</dbReference>
<dbReference type="Pfam" id="PF00011">
    <property type="entry name" value="HSP20"/>
    <property type="match status" value="1"/>
</dbReference>
<comment type="caution">
    <text evidence="4">The sequence shown here is derived from an EMBL/GenBank/DDBJ whole genome shotgun (WGS) entry which is preliminary data.</text>
</comment>